<comment type="caution">
    <text evidence="1">The sequence shown here is derived from an EMBL/GenBank/DDBJ whole genome shotgun (WGS) entry which is preliminary data.</text>
</comment>
<protein>
    <submittedName>
        <fullName evidence="1">Uncharacterized protein</fullName>
    </submittedName>
</protein>
<accession>A0AAV4VI93</accession>
<evidence type="ECO:0000313" key="2">
    <source>
        <dbReference type="Proteomes" id="UP001054945"/>
    </source>
</evidence>
<dbReference type="EMBL" id="BPLR01014606">
    <property type="protein sequence ID" value="GIY69897.1"/>
    <property type="molecule type" value="Genomic_DNA"/>
</dbReference>
<sequence length="89" mass="10398">MVIYHTPFFSEDVDEVDEASFLTPLFLSFQVKNISFVFREKEDDKKIIYDTEMGRIRGNVNLKTETTSLEKEESFLLLACISKKCVFEC</sequence>
<reference evidence="1 2" key="1">
    <citation type="submission" date="2021-06" db="EMBL/GenBank/DDBJ databases">
        <title>Caerostris extrusa draft genome.</title>
        <authorList>
            <person name="Kono N."/>
            <person name="Arakawa K."/>
        </authorList>
    </citation>
    <scope>NUCLEOTIDE SEQUENCE [LARGE SCALE GENOMIC DNA]</scope>
</reference>
<proteinExistence type="predicted"/>
<keyword evidence="2" id="KW-1185">Reference proteome</keyword>
<name>A0AAV4VI93_CAEEX</name>
<dbReference type="Proteomes" id="UP001054945">
    <property type="component" value="Unassembled WGS sequence"/>
</dbReference>
<organism evidence="1 2">
    <name type="scientific">Caerostris extrusa</name>
    <name type="common">Bark spider</name>
    <name type="synonym">Caerostris bankana</name>
    <dbReference type="NCBI Taxonomy" id="172846"/>
    <lineage>
        <taxon>Eukaryota</taxon>
        <taxon>Metazoa</taxon>
        <taxon>Ecdysozoa</taxon>
        <taxon>Arthropoda</taxon>
        <taxon>Chelicerata</taxon>
        <taxon>Arachnida</taxon>
        <taxon>Araneae</taxon>
        <taxon>Araneomorphae</taxon>
        <taxon>Entelegynae</taxon>
        <taxon>Araneoidea</taxon>
        <taxon>Araneidae</taxon>
        <taxon>Caerostris</taxon>
    </lineage>
</organism>
<evidence type="ECO:0000313" key="1">
    <source>
        <dbReference type="EMBL" id="GIY69897.1"/>
    </source>
</evidence>
<dbReference type="AlphaFoldDB" id="A0AAV4VI93"/>
<gene>
    <name evidence="1" type="ORF">CEXT_794431</name>
</gene>